<evidence type="ECO:0008006" key="4">
    <source>
        <dbReference type="Google" id="ProtNLM"/>
    </source>
</evidence>
<dbReference type="Proteomes" id="UP000607653">
    <property type="component" value="Unassembled WGS sequence"/>
</dbReference>
<protein>
    <recommendedName>
        <fullName evidence="4">Metacaspase-9-like</fullName>
    </recommendedName>
</protein>
<evidence type="ECO:0000313" key="3">
    <source>
        <dbReference type="Proteomes" id="UP000607653"/>
    </source>
</evidence>
<evidence type="ECO:0000256" key="1">
    <source>
        <dbReference type="ARBA" id="ARBA00009005"/>
    </source>
</evidence>
<gene>
    <name evidence="2" type="ORF">HUJ06_017862</name>
</gene>
<dbReference type="PANTHER" id="PTHR48104">
    <property type="entry name" value="METACASPASE-4"/>
    <property type="match status" value="1"/>
</dbReference>
<dbReference type="InterPro" id="IPR050452">
    <property type="entry name" value="Metacaspase"/>
</dbReference>
<organism evidence="2 3">
    <name type="scientific">Nelumbo nucifera</name>
    <name type="common">Sacred lotus</name>
    <dbReference type="NCBI Taxonomy" id="4432"/>
    <lineage>
        <taxon>Eukaryota</taxon>
        <taxon>Viridiplantae</taxon>
        <taxon>Streptophyta</taxon>
        <taxon>Embryophyta</taxon>
        <taxon>Tracheophyta</taxon>
        <taxon>Spermatophyta</taxon>
        <taxon>Magnoliopsida</taxon>
        <taxon>Proteales</taxon>
        <taxon>Nelumbonaceae</taxon>
        <taxon>Nelumbo</taxon>
    </lineage>
</organism>
<proteinExistence type="inferred from homology"/>
<reference evidence="2 3" key="1">
    <citation type="journal article" date="2020" name="Mol. Biol. Evol.">
        <title>Distinct Expression and Methylation Patterns for Genes with Different Fates following a Single Whole-Genome Duplication in Flowering Plants.</title>
        <authorList>
            <person name="Shi T."/>
            <person name="Rahmani R.S."/>
            <person name="Gugger P.F."/>
            <person name="Wang M."/>
            <person name="Li H."/>
            <person name="Zhang Y."/>
            <person name="Li Z."/>
            <person name="Wang Q."/>
            <person name="Van de Peer Y."/>
            <person name="Marchal K."/>
            <person name="Chen J."/>
        </authorList>
    </citation>
    <scope>NUCLEOTIDE SEQUENCE [LARGE SCALE GENOMIC DNA]</scope>
    <source>
        <tissue evidence="2">Leaf</tissue>
    </source>
</reference>
<comment type="caution">
    <text evidence="2">The sequence shown here is derived from an EMBL/GenBank/DDBJ whole genome shotgun (WGS) entry which is preliminary data.</text>
</comment>
<dbReference type="EMBL" id="DUZY01000008">
    <property type="protein sequence ID" value="DAD47925.1"/>
    <property type="molecule type" value="Genomic_DNA"/>
</dbReference>
<dbReference type="PANTHER" id="PTHR48104:SF7">
    <property type="entry name" value="METACASPASE-9"/>
    <property type="match status" value="1"/>
</dbReference>
<comment type="similarity">
    <text evidence="1">Belongs to the peptidase C14B family.</text>
</comment>
<evidence type="ECO:0000313" key="2">
    <source>
        <dbReference type="EMBL" id="DAD47925.1"/>
    </source>
</evidence>
<accession>A0A822ZX47</accession>
<sequence>MSSSSSLQFIPGMNVIFSQQFQGESFTIISDSCDSGGLIDKEKEQIGPFVASGALPAHRTKTIPLDSILQHLTSLTSIDSLDVSTHLCQVFGGDASIKFHLQKLQSNQVESLHPDVGILLSGCEANKTSVDMNLSI</sequence>
<keyword evidence="3" id="KW-1185">Reference proteome</keyword>
<dbReference type="AlphaFoldDB" id="A0A822ZX47"/>
<name>A0A822ZX47_NELNU</name>